<gene>
    <name evidence="2" type="ORF">LTLLF_179710</name>
</gene>
<dbReference type="Proteomes" id="UP000710432">
    <property type="component" value="Unassembled WGS sequence"/>
</dbReference>
<proteinExistence type="predicted"/>
<evidence type="ECO:0000313" key="3">
    <source>
        <dbReference type="Proteomes" id="UP000710432"/>
    </source>
</evidence>
<reference evidence="2" key="1">
    <citation type="submission" date="2020-03" db="EMBL/GenBank/DDBJ databases">
        <title>Studies in the Genomics of Life Span.</title>
        <authorList>
            <person name="Glass D."/>
        </authorList>
    </citation>
    <scope>NUCLEOTIDE SEQUENCE</scope>
    <source>
        <strain evidence="2">LTLLF</strain>
        <tissue evidence="2">Muscle</tissue>
    </source>
</reference>
<dbReference type="EMBL" id="JAATJU010024632">
    <property type="protein sequence ID" value="KAH0505173.1"/>
    <property type="molecule type" value="Genomic_DNA"/>
</dbReference>
<name>A0A8J6G8C9_MICOH</name>
<comment type="caution">
    <text evidence="2">The sequence shown here is derived from an EMBL/GenBank/DDBJ whole genome shotgun (WGS) entry which is preliminary data.</text>
</comment>
<evidence type="ECO:0000256" key="1">
    <source>
        <dbReference type="SAM" id="MobiDB-lite"/>
    </source>
</evidence>
<feature type="region of interest" description="Disordered" evidence="1">
    <location>
        <begin position="1"/>
        <end position="32"/>
    </location>
</feature>
<protein>
    <submittedName>
        <fullName evidence="2">Putative C-mannosyltransferase DPY19L2</fullName>
    </submittedName>
</protein>
<organism evidence="2 3">
    <name type="scientific">Microtus ochrogaster</name>
    <name type="common">Prairie vole</name>
    <dbReference type="NCBI Taxonomy" id="79684"/>
    <lineage>
        <taxon>Eukaryota</taxon>
        <taxon>Metazoa</taxon>
        <taxon>Chordata</taxon>
        <taxon>Craniata</taxon>
        <taxon>Vertebrata</taxon>
        <taxon>Euteleostomi</taxon>
        <taxon>Mammalia</taxon>
        <taxon>Eutheria</taxon>
        <taxon>Euarchontoglires</taxon>
        <taxon>Glires</taxon>
        <taxon>Rodentia</taxon>
        <taxon>Myomorpha</taxon>
        <taxon>Muroidea</taxon>
        <taxon>Cricetidae</taxon>
        <taxon>Arvicolinae</taxon>
        <taxon>Microtus</taxon>
    </lineage>
</organism>
<accession>A0A8J6G8C9</accession>
<sequence length="137" mass="15691">MVGPTRSKLRESDPDASQTRRRQGAGPVEPPLERAKRWLLQPFFLGGRNLPGGARNYAQRRTRNLNAQSYLHLEEVTKLLLHGRFQFLHSLLDQLRDRVQALHNHRFSHRTLFGVGEQSLLQSQPGRITSHLKALKG</sequence>
<evidence type="ECO:0000313" key="2">
    <source>
        <dbReference type="EMBL" id="KAH0505173.1"/>
    </source>
</evidence>
<dbReference type="AlphaFoldDB" id="A0A8J6G8C9"/>